<evidence type="ECO:0000313" key="3">
    <source>
        <dbReference type="Proteomes" id="UP000247634"/>
    </source>
</evidence>
<evidence type="ECO:0000259" key="1">
    <source>
        <dbReference type="Pfam" id="PF03372"/>
    </source>
</evidence>
<dbReference type="Gene3D" id="3.60.10.10">
    <property type="entry name" value="Endonuclease/exonuclease/phosphatase"/>
    <property type="match status" value="1"/>
</dbReference>
<dbReference type="Proteomes" id="UP000247634">
    <property type="component" value="Chromosome"/>
</dbReference>
<accession>A0A2U9NW51</accession>
<dbReference type="InterPro" id="IPR036691">
    <property type="entry name" value="Endo/exonu/phosph_ase_sf"/>
</dbReference>
<dbReference type="KEGG" id="sact:DMT42_02985"/>
<dbReference type="Pfam" id="PF03372">
    <property type="entry name" value="Exo_endo_phos"/>
    <property type="match status" value="1"/>
</dbReference>
<dbReference type="RefSeq" id="WP_110626314.1">
    <property type="nucleotide sequence ID" value="NZ_CP029788.1"/>
</dbReference>
<dbReference type="AlphaFoldDB" id="A0A2U9NW51"/>
<proteinExistence type="predicted"/>
<dbReference type="SUPFAM" id="SSF56219">
    <property type="entry name" value="DNase I-like"/>
    <property type="match status" value="1"/>
</dbReference>
<dbReference type="EMBL" id="CP029788">
    <property type="protein sequence ID" value="AWT41378.1"/>
    <property type="molecule type" value="Genomic_DNA"/>
</dbReference>
<name>A0A2U9NW51_STRAS</name>
<sequence length="396" mass="42866">MTKTRGMVTAFAVAFAVVLMAGLAQGGIGLLRSGTTDRGAVSETERVDRSTAGATSATTVDLKTVSHNICGGSCNNGQTDKLPYITAEIDRYAPHLVMLQEVCWSQYQWFKGHAFTSGTYQFEYTPMMTNYAKCAGTGVDCTVNEDSDPNNNDQRCWVGQVLGARGVLSNRDEIDLGGERYQIAKDANTGATRFMPPRDFTALCYDVALADLPNRVVKGCSTHLRAFQDDRLINQRARTAQAARLASDLDGDIAQGKIVVVGGDFNSYAFPNLTPAMNAFYRPDAAPGGGWGVFYEADHDDTAYWTLPAPDCVVGTDTSCRSGESTIVDESPTITHNTKYDYIFYSETSDPASLSGKPVPLYLRDAGGKILLDAEGKYQMVSDHAFYRGLATVKAS</sequence>
<dbReference type="GO" id="GO:0003824">
    <property type="term" value="F:catalytic activity"/>
    <property type="evidence" value="ECO:0007669"/>
    <property type="project" value="InterPro"/>
</dbReference>
<organism evidence="2 3">
    <name type="scientific">Streptomyces actuosus</name>
    <dbReference type="NCBI Taxonomy" id="1885"/>
    <lineage>
        <taxon>Bacteria</taxon>
        <taxon>Bacillati</taxon>
        <taxon>Actinomycetota</taxon>
        <taxon>Actinomycetes</taxon>
        <taxon>Kitasatosporales</taxon>
        <taxon>Streptomycetaceae</taxon>
        <taxon>Streptomyces</taxon>
    </lineage>
</organism>
<reference evidence="2 3" key="1">
    <citation type="submission" date="2018-06" db="EMBL/GenBank/DDBJ databases">
        <title>The complete genome sequence of a nosiheptide producer Streptomyces actuosus ATCC 25421: deducing the ability of producing a new class III lantibiotics.</title>
        <authorList>
            <person name="Liu W."/>
            <person name="Sun F."/>
            <person name="Hu Y."/>
        </authorList>
    </citation>
    <scope>NUCLEOTIDE SEQUENCE [LARGE SCALE GENOMIC DNA]</scope>
    <source>
        <strain evidence="2 3">ATCC 25421</strain>
    </source>
</reference>
<gene>
    <name evidence="2" type="ORF">DMT42_02985</name>
</gene>
<protein>
    <recommendedName>
        <fullName evidence="1">Endonuclease/exonuclease/phosphatase domain-containing protein</fullName>
    </recommendedName>
</protein>
<dbReference type="OrthoDB" id="3789924at2"/>
<keyword evidence="3" id="KW-1185">Reference proteome</keyword>
<dbReference type="InterPro" id="IPR005135">
    <property type="entry name" value="Endo/exonuclease/phosphatase"/>
</dbReference>
<evidence type="ECO:0000313" key="2">
    <source>
        <dbReference type="EMBL" id="AWT41378.1"/>
    </source>
</evidence>
<feature type="domain" description="Endonuclease/exonuclease/phosphatase" evidence="1">
    <location>
        <begin position="66"/>
        <end position="384"/>
    </location>
</feature>